<proteinExistence type="predicted"/>
<evidence type="ECO:0000313" key="5">
    <source>
        <dbReference type="WBParaSite" id="SBAD_0000771201-mRNA-1"/>
    </source>
</evidence>
<dbReference type="EMBL" id="UZAM01010618">
    <property type="protein sequence ID" value="VDP13077.1"/>
    <property type="molecule type" value="Genomic_DNA"/>
</dbReference>
<keyword evidence="2" id="KW-0472">Membrane</keyword>
<feature type="region of interest" description="Disordered" evidence="1">
    <location>
        <begin position="393"/>
        <end position="438"/>
    </location>
</feature>
<gene>
    <name evidence="3" type="ORF">SBAD_LOCUS7433</name>
</gene>
<feature type="compositionally biased region" description="Basic and acidic residues" evidence="1">
    <location>
        <begin position="241"/>
        <end position="326"/>
    </location>
</feature>
<feature type="compositionally biased region" description="Basic and acidic residues" evidence="1">
    <location>
        <begin position="185"/>
        <end position="233"/>
    </location>
</feature>
<dbReference type="WBParaSite" id="SBAD_0000771201-mRNA-1">
    <property type="protein sequence ID" value="SBAD_0000771201-mRNA-1"/>
    <property type="gene ID" value="SBAD_0000771201"/>
</dbReference>
<evidence type="ECO:0000256" key="2">
    <source>
        <dbReference type="SAM" id="Phobius"/>
    </source>
</evidence>
<name>A0A183IUY6_9BILA</name>
<feature type="compositionally biased region" description="Polar residues" evidence="1">
    <location>
        <begin position="111"/>
        <end position="127"/>
    </location>
</feature>
<keyword evidence="2" id="KW-1133">Transmembrane helix</keyword>
<protein>
    <submittedName>
        <fullName evidence="5">Nucleolar protein 58-like</fullName>
    </submittedName>
</protein>
<feature type="compositionally biased region" description="Basic and acidic residues" evidence="1">
    <location>
        <begin position="101"/>
        <end position="110"/>
    </location>
</feature>
<keyword evidence="2" id="KW-0812">Transmembrane</keyword>
<feature type="compositionally biased region" description="Polar residues" evidence="1">
    <location>
        <begin position="135"/>
        <end position="155"/>
    </location>
</feature>
<evidence type="ECO:0000313" key="4">
    <source>
        <dbReference type="Proteomes" id="UP000270296"/>
    </source>
</evidence>
<feature type="transmembrane region" description="Helical" evidence="2">
    <location>
        <begin position="9"/>
        <end position="26"/>
    </location>
</feature>
<accession>A0A183IUY6</accession>
<reference evidence="5" key="1">
    <citation type="submission" date="2016-06" db="UniProtKB">
        <authorList>
            <consortium name="WormBaseParasite"/>
        </authorList>
    </citation>
    <scope>IDENTIFICATION</scope>
</reference>
<evidence type="ECO:0000256" key="1">
    <source>
        <dbReference type="SAM" id="MobiDB-lite"/>
    </source>
</evidence>
<dbReference type="Proteomes" id="UP000270296">
    <property type="component" value="Unassembled WGS sequence"/>
</dbReference>
<keyword evidence="4" id="KW-1185">Reference proteome</keyword>
<feature type="compositionally biased region" description="Basic residues" evidence="1">
    <location>
        <begin position="331"/>
        <end position="345"/>
    </location>
</feature>
<organism evidence="5">
    <name type="scientific">Soboliphyme baturini</name>
    <dbReference type="NCBI Taxonomy" id="241478"/>
    <lineage>
        <taxon>Eukaryota</taxon>
        <taxon>Metazoa</taxon>
        <taxon>Ecdysozoa</taxon>
        <taxon>Nematoda</taxon>
        <taxon>Enoplea</taxon>
        <taxon>Dorylaimia</taxon>
        <taxon>Dioctophymatida</taxon>
        <taxon>Dioctophymatoidea</taxon>
        <taxon>Soboliphymatidae</taxon>
        <taxon>Soboliphyme</taxon>
    </lineage>
</organism>
<dbReference type="PROSITE" id="PS51257">
    <property type="entry name" value="PROKAR_LIPOPROTEIN"/>
    <property type="match status" value="1"/>
</dbReference>
<sequence>MNHEDKTETVLAFVTTVGCAVVLFMVHRRMTPWSPDWETEFSGDRSADLEMGASSSAAKQPERAPPESTSMTSSSRLSKSRVSQTSALFDRSAQNTAKSSSSDRGRRETTKSSFTGITSPTVSTSSTDRPRKYATTRSKPVSELPSTYTGDSSPETSERLPSAFPEEVATPPASDGALADSGVPAHKDESERYRRSAERRPQKNHKDARLRELKKAEADRGKRKKENERETKTKGKLPTKAQEEKKAREKQGKVMKKDRERKRKVELQLKKEDMKAREKNVKTMERKYEKKSKELHPKVQERKKAAREEHVKHEKAKPLKGKERPTMPKQVLKKARQKEKKKPLKQTKPSGPTAQAKAVKVQKKPSHLGFKATKPAARKFKFPAMNKFKQKVLKSPFPKKGGASADKEVKTGWSPWRGSNWETRKKRIWKNSPALNDP</sequence>
<feature type="region of interest" description="Disordered" evidence="1">
    <location>
        <begin position="34"/>
        <end position="375"/>
    </location>
</feature>
<feature type="compositionally biased region" description="Low complexity" evidence="1">
    <location>
        <begin position="68"/>
        <end position="86"/>
    </location>
</feature>
<dbReference type="AlphaFoldDB" id="A0A183IUY6"/>
<reference evidence="3 4" key="2">
    <citation type="submission" date="2018-11" db="EMBL/GenBank/DDBJ databases">
        <authorList>
            <consortium name="Pathogen Informatics"/>
        </authorList>
    </citation>
    <scope>NUCLEOTIDE SEQUENCE [LARGE SCALE GENOMIC DNA]</scope>
</reference>
<evidence type="ECO:0000313" key="3">
    <source>
        <dbReference type="EMBL" id="VDP13077.1"/>
    </source>
</evidence>